<keyword evidence="2" id="KW-0255">Endonuclease</keyword>
<dbReference type="SUPFAM" id="SSF54060">
    <property type="entry name" value="His-Me finger endonucleases"/>
    <property type="match status" value="1"/>
</dbReference>
<accession>A0A2L1IWH2</accession>
<evidence type="ECO:0000313" key="3">
    <source>
        <dbReference type="Proteomes" id="UP000241360"/>
    </source>
</evidence>
<keyword evidence="2" id="KW-0540">Nuclease</keyword>
<evidence type="ECO:0000313" key="2">
    <source>
        <dbReference type="EMBL" id="AVD99505.1"/>
    </source>
</evidence>
<dbReference type="OrthoDB" id="18171at10239"/>
<proteinExistence type="predicted"/>
<dbReference type="GO" id="GO:0016788">
    <property type="term" value="F:hydrolase activity, acting on ester bonds"/>
    <property type="evidence" value="ECO:0007669"/>
    <property type="project" value="InterPro"/>
</dbReference>
<feature type="domain" description="NUMOD4" evidence="1">
    <location>
        <begin position="4"/>
        <end position="46"/>
    </location>
</feature>
<gene>
    <name evidence="2" type="ORF">SEA_BING_83</name>
</gene>
<dbReference type="InterPro" id="IPR044925">
    <property type="entry name" value="His-Me_finger_sf"/>
</dbReference>
<dbReference type="Proteomes" id="UP000241360">
    <property type="component" value="Segment"/>
</dbReference>
<protein>
    <submittedName>
        <fullName evidence="2">HNH endonuclease</fullName>
    </submittedName>
</protein>
<keyword evidence="2" id="KW-0378">Hydrolase</keyword>
<evidence type="ECO:0000259" key="1">
    <source>
        <dbReference type="Pfam" id="PF07463"/>
    </source>
</evidence>
<dbReference type="InterPro" id="IPR010902">
    <property type="entry name" value="NUMOD4"/>
</dbReference>
<sequence length="167" mass="19228">MLGEWVAIKEFPGYSVSDTGLVRNDETGYLMSRLANQGGVVHVGLTKNRTLYKRSLPLLVANAFIPKPDPERFMGFDTPINLDGNRFNNHVHNLMWRPRWFAVKYFLQFQQDAPSIPRPVQIIESEITFKSSWEAATTLGVFDREIAVSVMTKNYVWPLFQRFCLLS</sequence>
<organism evidence="2 3">
    <name type="scientific">Streptomyces phage Bing</name>
    <dbReference type="NCBI Taxonomy" id="2079427"/>
    <lineage>
        <taxon>Viruses</taxon>
        <taxon>Duplodnaviria</taxon>
        <taxon>Heunggongvirae</taxon>
        <taxon>Uroviricota</taxon>
        <taxon>Caudoviricetes</taxon>
        <taxon>Bingvirus</taxon>
        <taxon>Bingvirus bing</taxon>
    </lineage>
</organism>
<reference evidence="3" key="1">
    <citation type="submission" date="2018-01" db="EMBL/GenBank/DDBJ databases">
        <authorList>
            <person name="Wardenburg K.E."/>
            <person name="Rana S."/>
            <person name="Felix E."/>
            <person name="Puentes R.J."/>
            <person name="Shaffer C.D."/>
            <person name="Weston-Hafer K.A."/>
            <person name="Russell D.A."/>
            <person name="Pope W.H."/>
            <person name="Jacobs-Sera D."/>
            <person name="Hendrix R.W."/>
            <person name="Hatfull G.F."/>
        </authorList>
    </citation>
    <scope>NUCLEOTIDE SEQUENCE [LARGE SCALE GENOMIC DNA]</scope>
</reference>
<dbReference type="Pfam" id="PF07463">
    <property type="entry name" value="NUMOD4"/>
    <property type="match status" value="1"/>
</dbReference>
<keyword evidence="3" id="KW-1185">Reference proteome</keyword>
<name>A0A2L1IWH2_9CAUD</name>
<dbReference type="GO" id="GO:0004519">
    <property type="term" value="F:endonuclease activity"/>
    <property type="evidence" value="ECO:0007669"/>
    <property type="project" value="UniProtKB-KW"/>
</dbReference>
<dbReference type="Gene3D" id="3.90.75.20">
    <property type="match status" value="1"/>
</dbReference>
<dbReference type="EMBL" id="MG757154">
    <property type="protein sequence ID" value="AVD99505.1"/>
    <property type="molecule type" value="Genomic_DNA"/>
</dbReference>